<accession>A0A9P3BA73</accession>
<dbReference type="OrthoDB" id="3524679at2759"/>
<dbReference type="Pfam" id="PF12351">
    <property type="entry name" value="Fig1"/>
    <property type="match status" value="1"/>
</dbReference>
<keyword evidence="2" id="KW-0472">Membrane</keyword>
<evidence type="ECO:0000256" key="2">
    <source>
        <dbReference type="SAM" id="Phobius"/>
    </source>
</evidence>
<dbReference type="Proteomes" id="UP001043456">
    <property type="component" value="Unassembled WGS sequence"/>
</dbReference>
<feature type="region of interest" description="Disordered" evidence="1">
    <location>
        <begin position="1"/>
        <end position="53"/>
    </location>
</feature>
<dbReference type="InterPro" id="IPR033481">
    <property type="entry name" value="Dni1/Fig1"/>
</dbReference>
<evidence type="ECO:0000313" key="3">
    <source>
        <dbReference type="EMBL" id="GIJ85590.1"/>
    </source>
</evidence>
<evidence type="ECO:0000256" key="1">
    <source>
        <dbReference type="SAM" id="MobiDB-lite"/>
    </source>
</evidence>
<feature type="transmembrane region" description="Helical" evidence="2">
    <location>
        <begin position="220"/>
        <end position="237"/>
    </location>
</feature>
<comment type="caution">
    <text evidence="3">The sequence shown here is derived from an EMBL/GenBank/DDBJ whole genome shotgun (WGS) entry which is preliminary data.</text>
</comment>
<feature type="transmembrane region" description="Helical" evidence="2">
    <location>
        <begin position="249"/>
        <end position="270"/>
    </location>
</feature>
<gene>
    <name evidence="3" type="ORF">Asppvi_004449</name>
</gene>
<name>A0A9P3BA73_9EURO</name>
<dbReference type="EMBL" id="BHVY01000003">
    <property type="protein sequence ID" value="GIJ85590.1"/>
    <property type="molecule type" value="Genomic_DNA"/>
</dbReference>
<dbReference type="GO" id="GO:0016020">
    <property type="term" value="C:membrane"/>
    <property type="evidence" value="ECO:0007669"/>
    <property type="project" value="InterPro"/>
</dbReference>
<dbReference type="AlphaFoldDB" id="A0A9P3BA73"/>
<keyword evidence="2" id="KW-0812">Transmembrane</keyword>
<proteinExistence type="predicted"/>
<dbReference type="GeneID" id="67003061"/>
<sequence>METSSSSTLPRKKVKTGAKKTGVKKTGKKTTGKKKPTSSTSQVHLAPPPHPYPANTQYAPTYAPIPQTVVLEKPSNRKGKTSSCLLVCLAVFSYLVAIVLGLYIMTSCVSTTANANEIYLAELSTNGTYDISLRVGYFGGCLSATEAAKVSSPHGNSSAQTSTHCVSNMRRKDLDNLSEDLWEPLALNSSGAQSHVRSFLNTTLPQAKHLQENVFFCEPPLVHVLLFFTSGIMLLVARTGTSRKKSYKAMLVIAITLSAFSLALALVTALGSLQGMNALLNASASGEQRDLGNSLYISRGKIIQAIQGALAGIVAVFYVSMGVLFVQRTPEGAAGYIVHAFQTAGIPLKKRWGRRQAV</sequence>
<organism evidence="3 4">
    <name type="scientific">Aspergillus pseudoviridinutans</name>
    <dbReference type="NCBI Taxonomy" id="1517512"/>
    <lineage>
        <taxon>Eukaryota</taxon>
        <taxon>Fungi</taxon>
        <taxon>Dikarya</taxon>
        <taxon>Ascomycota</taxon>
        <taxon>Pezizomycotina</taxon>
        <taxon>Eurotiomycetes</taxon>
        <taxon>Eurotiomycetidae</taxon>
        <taxon>Eurotiales</taxon>
        <taxon>Aspergillaceae</taxon>
        <taxon>Aspergillus</taxon>
        <taxon>Aspergillus subgen. Fumigati</taxon>
    </lineage>
</organism>
<feature type="compositionally biased region" description="Basic residues" evidence="1">
    <location>
        <begin position="10"/>
        <end position="36"/>
    </location>
</feature>
<keyword evidence="2" id="KW-1133">Transmembrane helix</keyword>
<evidence type="ECO:0000313" key="4">
    <source>
        <dbReference type="Proteomes" id="UP001043456"/>
    </source>
</evidence>
<reference evidence="3 4" key="1">
    <citation type="submission" date="2018-10" db="EMBL/GenBank/DDBJ databases">
        <title>Pan-genome distribution and transcriptional activeness of fungal secondary metabolism genes in Aspergillus section Fumigati.</title>
        <authorList>
            <person name="Takahashi H."/>
            <person name="Umemura M."/>
            <person name="Ninomiya A."/>
            <person name="Kusuya Y."/>
            <person name="Urayama S."/>
            <person name="Shimizu M."/>
            <person name="Watanabe A."/>
            <person name="Kamei K."/>
            <person name="Yaguchi T."/>
            <person name="Hagiwara D."/>
        </authorList>
    </citation>
    <scope>NUCLEOTIDE SEQUENCE [LARGE SCALE GENOMIC DNA]</scope>
    <source>
        <strain evidence="3 4">IFM 55266</strain>
    </source>
</reference>
<feature type="transmembrane region" description="Helical" evidence="2">
    <location>
        <begin position="83"/>
        <end position="105"/>
    </location>
</feature>
<keyword evidence="4" id="KW-1185">Reference proteome</keyword>
<dbReference type="RefSeq" id="XP_043156337.1">
    <property type="nucleotide sequence ID" value="XM_043300402.1"/>
</dbReference>
<protein>
    <submittedName>
        <fullName evidence="3">Uncharacterized protein</fullName>
    </submittedName>
</protein>
<feature type="transmembrane region" description="Helical" evidence="2">
    <location>
        <begin position="302"/>
        <end position="326"/>
    </location>
</feature>